<feature type="transmembrane region" description="Helical" evidence="3">
    <location>
        <begin position="152"/>
        <end position="174"/>
    </location>
</feature>
<dbReference type="RefSeq" id="WP_169384039.1">
    <property type="nucleotide sequence ID" value="NZ_JAAXLA010000059.1"/>
</dbReference>
<dbReference type="PRINTS" id="PR00081">
    <property type="entry name" value="GDHRDH"/>
</dbReference>
<dbReference type="Proteomes" id="UP000820669">
    <property type="component" value="Unassembled WGS sequence"/>
</dbReference>
<proteinExistence type="inferred from homology"/>
<comment type="caution">
    <text evidence="4">The sequence shown here is derived from an EMBL/GenBank/DDBJ whole genome shotgun (WGS) entry which is preliminary data.</text>
</comment>
<keyword evidence="2" id="KW-0560">Oxidoreductase</keyword>
<sequence length="255" mass="26342">MTSATVVSPTQREPTLLGQTVVVIGGSAGIGLETARQARAEGADVVLTARAPDRLEHAARELGALSSVAFDATDTARLEQFFQNLPTPIDHVMVTAGSPYYAPLAEVDFEQARRSLDGHLLLPLHIARNAADKVRPGGTLLFMGGTGARRTAVGLALASAVTAALPALIAGLALELAPVRVNLIAPGFVDTPLSASLLGDQLEARRAQLRATLPIRRVVGPADIAALAVHVMVNTALTGATYDVDGGQQLVAGQA</sequence>
<dbReference type="InterPro" id="IPR051122">
    <property type="entry name" value="SDR_DHRS6-like"/>
</dbReference>
<keyword evidence="3" id="KW-1133">Transmembrane helix</keyword>
<dbReference type="SUPFAM" id="SSF51735">
    <property type="entry name" value="NAD(P)-binding Rossmann-fold domains"/>
    <property type="match status" value="1"/>
</dbReference>
<protein>
    <submittedName>
        <fullName evidence="4">SDR family oxidoreductase</fullName>
    </submittedName>
</protein>
<keyword evidence="3" id="KW-0812">Transmembrane</keyword>
<keyword evidence="5" id="KW-1185">Reference proteome</keyword>
<dbReference type="CDD" id="cd05233">
    <property type="entry name" value="SDR_c"/>
    <property type="match status" value="1"/>
</dbReference>
<reference evidence="4 5" key="1">
    <citation type="submission" date="2020-04" db="EMBL/GenBank/DDBJ databases">
        <authorList>
            <person name="Klaysubun C."/>
            <person name="Duangmal K."/>
            <person name="Lipun K."/>
        </authorList>
    </citation>
    <scope>NUCLEOTIDE SEQUENCE [LARGE SCALE GENOMIC DNA]</scope>
    <source>
        <strain evidence="4 5">K10HN5</strain>
    </source>
</reference>
<evidence type="ECO:0000256" key="1">
    <source>
        <dbReference type="ARBA" id="ARBA00006484"/>
    </source>
</evidence>
<name>A0ABX1SG81_9PSEU</name>
<organism evidence="4 5">
    <name type="scientific">Pseudonocardia acidicola</name>
    <dbReference type="NCBI Taxonomy" id="2724939"/>
    <lineage>
        <taxon>Bacteria</taxon>
        <taxon>Bacillati</taxon>
        <taxon>Actinomycetota</taxon>
        <taxon>Actinomycetes</taxon>
        <taxon>Pseudonocardiales</taxon>
        <taxon>Pseudonocardiaceae</taxon>
        <taxon>Pseudonocardia</taxon>
    </lineage>
</organism>
<evidence type="ECO:0000256" key="3">
    <source>
        <dbReference type="SAM" id="Phobius"/>
    </source>
</evidence>
<keyword evidence="3" id="KW-0472">Membrane</keyword>
<dbReference type="Gene3D" id="3.40.50.720">
    <property type="entry name" value="NAD(P)-binding Rossmann-like Domain"/>
    <property type="match status" value="1"/>
</dbReference>
<dbReference type="Pfam" id="PF13561">
    <property type="entry name" value="adh_short_C2"/>
    <property type="match status" value="1"/>
</dbReference>
<dbReference type="PANTHER" id="PTHR43477:SF1">
    <property type="entry name" value="DIHYDROANTICAPSIN 7-DEHYDROGENASE"/>
    <property type="match status" value="1"/>
</dbReference>
<dbReference type="PANTHER" id="PTHR43477">
    <property type="entry name" value="DIHYDROANTICAPSIN 7-DEHYDROGENASE"/>
    <property type="match status" value="1"/>
</dbReference>
<gene>
    <name evidence="4" type="ORF">HF526_25160</name>
</gene>
<dbReference type="EMBL" id="JAAXLA010000059">
    <property type="protein sequence ID" value="NMI00572.1"/>
    <property type="molecule type" value="Genomic_DNA"/>
</dbReference>
<comment type="similarity">
    <text evidence="1">Belongs to the short-chain dehydrogenases/reductases (SDR) family.</text>
</comment>
<evidence type="ECO:0000313" key="4">
    <source>
        <dbReference type="EMBL" id="NMI00572.1"/>
    </source>
</evidence>
<accession>A0ABX1SG81</accession>
<dbReference type="InterPro" id="IPR036291">
    <property type="entry name" value="NAD(P)-bd_dom_sf"/>
</dbReference>
<dbReference type="InterPro" id="IPR002347">
    <property type="entry name" value="SDR_fam"/>
</dbReference>
<evidence type="ECO:0000256" key="2">
    <source>
        <dbReference type="ARBA" id="ARBA00023002"/>
    </source>
</evidence>
<evidence type="ECO:0000313" key="5">
    <source>
        <dbReference type="Proteomes" id="UP000820669"/>
    </source>
</evidence>